<dbReference type="AlphaFoldDB" id="A0A4U8SAH2"/>
<evidence type="ECO:0000313" key="2">
    <source>
        <dbReference type="EMBL" id="TLD82976.1"/>
    </source>
</evidence>
<sequence length="202" mass="22989">MNRICQGLLNVLCSACICCAVLGCKDGDISISDGEQNTSELNAKLENIDVAEYKGLEDVISNNVHIQSDSKPIMLIFGVNNCKYCEILKQDMRENKKLHDFIKDNFATYYINTSYSKTHEIAYMQKSLQTDDLARYYGVVKTPLIVWLESDGTKIMQLDGYNGNYFSAMLLFVKNKGYGDEKNSEKRTAMFIEQYTQGKLNF</sequence>
<dbReference type="SUPFAM" id="SSF52833">
    <property type="entry name" value="Thioredoxin-like"/>
    <property type="match status" value="1"/>
</dbReference>
<gene>
    <name evidence="2" type="ORF">LS81_006440</name>
</gene>
<dbReference type="InterPro" id="IPR012336">
    <property type="entry name" value="Thioredoxin-like_fold"/>
</dbReference>
<comment type="caution">
    <text evidence="2">The sequence shown here is derived from an EMBL/GenBank/DDBJ whole genome shotgun (WGS) entry which is preliminary data.</text>
</comment>
<proteinExistence type="predicted"/>
<evidence type="ECO:0000259" key="1">
    <source>
        <dbReference type="Pfam" id="PF13098"/>
    </source>
</evidence>
<accession>A0A4U8SAH2</accession>
<protein>
    <recommendedName>
        <fullName evidence="1">Thioredoxin-like fold domain-containing protein</fullName>
    </recommendedName>
</protein>
<dbReference type="Pfam" id="PF13098">
    <property type="entry name" value="Thioredoxin_2"/>
    <property type="match status" value="1"/>
</dbReference>
<dbReference type="Proteomes" id="UP000029878">
    <property type="component" value="Unassembled WGS sequence"/>
</dbReference>
<dbReference type="PROSITE" id="PS51257">
    <property type="entry name" value="PROKAR_LIPOPROTEIN"/>
    <property type="match status" value="1"/>
</dbReference>
<dbReference type="InterPro" id="IPR036249">
    <property type="entry name" value="Thioredoxin-like_sf"/>
</dbReference>
<dbReference type="OrthoDB" id="5366120at2"/>
<dbReference type="EMBL" id="JRPL02000013">
    <property type="protein sequence ID" value="TLD82976.1"/>
    <property type="molecule type" value="Genomic_DNA"/>
</dbReference>
<organism evidence="2 3">
    <name type="scientific">Helicobacter trogontum</name>
    <dbReference type="NCBI Taxonomy" id="50960"/>
    <lineage>
        <taxon>Bacteria</taxon>
        <taxon>Pseudomonadati</taxon>
        <taxon>Campylobacterota</taxon>
        <taxon>Epsilonproteobacteria</taxon>
        <taxon>Campylobacterales</taxon>
        <taxon>Helicobacteraceae</taxon>
        <taxon>Helicobacter</taxon>
    </lineage>
</organism>
<evidence type="ECO:0000313" key="3">
    <source>
        <dbReference type="Proteomes" id="UP000029878"/>
    </source>
</evidence>
<feature type="domain" description="Thioredoxin-like fold" evidence="1">
    <location>
        <begin position="68"/>
        <end position="165"/>
    </location>
</feature>
<dbReference type="Gene3D" id="3.40.30.10">
    <property type="entry name" value="Glutaredoxin"/>
    <property type="match status" value="1"/>
</dbReference>
<name>A0A4U8SAH2_9HELI</name>
<dbReference type="RefSeq" id="WP_034346455.1">
    <property type="nucleotide sequence ID" value="NZ_FZNG01000003.1"/>
</dbReference>
<reference evidence="2 3" key="1">
    <citation type="journal article" date="2014" name="Genome Announc.">
        <title>Draft genome sequences of eight enterohepatic helicobacter species isolated from both laboratory and wild rodents.</title>
        <authorList>
            <person name="Sheh A."/>
            <person name="Shen Z."/>
            <person name="Fox J.G."/>
        </authorList>
    </citation>
    <scope>NUCLEOTIDE SEQUENCE [LARGE SCALE GENOMIC DNA]</scope>
    <source>
        <strain evidence="2 3">ATCC 700114</strain>
    </source>
</reference>